<dbReference type="InterPro" id="IPR009875">
    <property type="entry name" value="PilZ_domain"/>
</dbReference>
<dbReference type="KEGG" id="bsan:CHH28_09805"/>
<feature type="domain" description="PilZ" evidence="1">
    <location>
        <begin position="11"/>
        <end position="106"/>
    </location>
</feature>
<dbReference type="SUPFAM" id="SSF141371">
    <property type="entry name" value="PilZ domain-like"/>
    <property type="match status" value="1"/>
</dbReference>
<evidence type="ECO:0000259" key="1">
    <source>
        <dbReference type="Pfam" id="PF07238"/>
    </source>
</evidence>
<name>A0A222FIT7_9GAMM</name>
<sequence>MTTTDASNSMEKRMQPRWVPHSNVSVFEHHSKEYLGLMVDCSDGGMMISTYDAVPAGTRIKLDLIDIAPQVDSRRTGHCEVEVIWSDKITPSLYGTGCRVHHPDDMLHTMINSYRP</sequence>
<dbReference type="Gene3D" id="2.40.10.220">
    <property type="entry name" value="predicted glycosyltransferase like domains"/>
    <property type="match status" value="1"/>
</dbReference>
<dbReference type="Pfam" id="PF07238">
    <property type="entry name" value="PilZ"/>
    <property type="match status" value="1"/>
</dbReference>
<organism evidence="2 3">
    <name type="scientific">Bacterioplanes sanyensis</name>
    <dbReference type="NCBI Taxonomy" id="1249553"/>
    <lineage>
        <taxon>Bacteria</taxon>
        <taxon>Pseudomonadati</taxon>
        <taxon>Pseudomonadota</taxon>
        <taxon>Gammaproteobacteria</taxon>
        <taxon>Oceanospirillales</taxon>
        <taxon>Oceanospirillaceae</taxon>
        <taxon>Bacterioplanes</taxon>
    </lineage>
</organism>
<evidence type="ECO:0000313" key="3">
    <source>
        <dbReference type="Proteomes" id="UP000202440"/>
    </source>
</evidence>
<dbReference type="AlphaFoldDB" id="A0A222FIT7"/>
<protein>
    <recommendedName>
        <fullName evidence="1">PilZ domain-containing protein</fullName>
    </recommendedName>
</protein>
<proteinExistence type="predicted"/>
<gene>
    <name evidence="2" type="ORF">CHH28_09805</name>
</gene>
<keyword evidence="3" id="KW-1185">Reference proteome</keyword>
<dbReference type="EMBL" id="CP022530">
    <property type="protein sequence ID" value="ASP38957.1"/>
    <property type="molecule type" value="Genomic_DNA"/>
</dbReference>
<reference evidence="2 3" key="1">
    <citation type="submission" date="2017-07" db="EMBL/GenBank/DDBJ databases">
        <title>Annotated genome sequence of Bacterioplanes sanyensis isolated from Red Sea.</title>
        <authorList>
            <person name="Rehman Z.U."/>
        </authorList>
    </citation>
    <scope>NUCLEOTIDE SEQUENCE [LARGE SCALE GENOMIC DNA]</scope>
    <source>
        <strain evidence="2 3">NV9</strain>
    </source>
</reference>
<evidence type="ECO:0000313" key="2">
    <source>
        <dbReference type="EMBL" id="ASP38957.1"/>
    </source>
</evidence>
<dbReference type="RefSeq" id="WP_094060143.1">
    <property type="nucleotide sequence ID" value="NZ_CP022530.1"/>
</dbReference>
<dbReference type="GO" id="GO:0035438">
    <property type="term" value="F:cyclic-di-GMP binding"/>
    <property type="evidence" value="ECO:0007669"/>
    <property type="project" value="InterPro"/>
</dbReference>
<dbReference type="Proteomes" id="UP000202440">
    <property type="component" value="Chromosome"/>
</dbReference>
<accession>A0A222FIT7</accession>
<dbReference type="OrthoDB" id="6120658at2"/>